<evidence type="ECO:0000256" key="9">
    <source>
        <dbReference type="ARBA" id="ARBA00023204"/>
    </source>
</evidence>
<evidence type="ECO:0000313" key="15">
    <source>
        <dbReference type="EMBL" id="RLN53549.1"/>
    </source>
</evidence>
<evidence type="ECO:0000256" key="4">
    <source>
        <dbReference type="ARBA" id="ARBA00022695"/>
    </source>
</evidence>
<keyword evidence="8" id="KW-0238">DNA-binding</keyword>
<proteinExistence type="inferred from homology"/>
<comment type="function">
    <text evidence="11">DNA polymerase that functions in several pathways of DNA repair. Involved in base excision repair (BER) responsible for repair of lesions that give rise to abasic (AP) sites in DNA. Also contributes to DNA double-strand break repair by non-homologous end joining and homologous recombination. Has both template-dependent and template-independent (terminal transferase) DNA polymerase activities. Has also a 5'-deoxyribose-5-phosphate lyase (dRP lyase) activity.</text>
</comment>
<evidence type="ECO:0000256" key="6">
    <source>
        <dbReference type="ARBA" id="ARBA00022763"/>
    </source>
</evidence>
<evidence type="ECO:0000256" key="11">
    <source>
        <dbReference type="RuleBase" id="RU366014"/>
    </source>
</evidence>
<dbReference type="GO" id="GO:0005634">
    <property type="term" value="C:nucleus"/>
    <property type="evidence" value="ECO:0007669"/>
    <property type="project" value="UniProtKB-SubCell"/>
</dbReference>
<dbReference type="PANTHER" id="PTHR11276">
    <property type="entry name" value="DNA POLYMERASE TYPE-X FAMILY MEMBER"/>
    <property type="match status" value="1"/>
</dbReference>
<keyword evidence="7 11" id="KW-0239">DNA-directed DNA polymerase</keyword>
<evidence type="ECO:0000256" key="2">
    <source>
        <dbReference type="ARBA" id="ARBA00022634"/>
    </source>
</evidence>
<comment type="caution">
    <text evidence="15">The sequence shown here is derived from an EMBL/GenBank/DDBJ whole genome shotgun (WGS) entry which is preliminary data.</text>
</comment>
<comment type="catalytic activity">
    <reaction evidence="10 11">
        <text>DNA(n) + a 2'-deoxyribonucleoside 5'-triphosphate = DNA(n+1) + diphosphate</text>
        <dbReference type="Rhea" id="RHEA:22508"/>
        <dbReference type="Rhea" id="RHEA-COMP:17339"/>
        <dbReference type="Rhea" id="RHEA-COMP:17340"/>
        <dbReference type="ChEBI" id="CHEBI:33019"/>
        <dbReference type="ChEBI" id="CHEBI:61560"/>
        <dbReference type="ChEBI" id="CHEBI:173112"/>
        <dbReference type="EC" id="2.7.7.7"/>
    </reaction>
</comment>
<feature type="transmembrane region" description="Helical" evidence="13">
    <location>
        <begin position="101"/>
        <end position="120"/>
    </location>
</feature>
<dbReference type="GO" id="GO:0006303">
    <property type="term" value="P:double-strand break repair via nonhomologous end joining"/>
    <property type="evidence" value="ECO:0007669"/>
    <property type="project" value="TreeGrafter"/>
</dbReference>
<comment type="similarity">
    <text evidence="1 11">Belongs to the DNA polymerase type-X family.</text>
</comment>
<protein>
    <recommendedName>
        <fullName evidence="11">DNA polymerase</fullName>
        <ecNumber evidence="11">2.7.7.7</ecNumber>
    </recommendedName>
</protein>
<dbReference type="PROSITE" id="PS50172">
    <property type="entry name" value="BRCT"/>
    <property type="match status" value="1"/>
</dbReference>
<dbReference type="InterPro" id="IPR029398">
    <property type="entry name" value="PolB_thumb"/>
</dbReference>
<evidence type="ECO:0000256" key="12">
    <source>
        <dbReference type="SAM" id="MobiDB-lite"/>
    </source>
</evidence>
<dbReference type="FunFam" id="3.30.210.10:FF:000002">
    <property type="entry name" value="DNA polymerase"/>
    <property type="match status" value="1"/>
</dbReference>
<feature type="transmembrane region" description="Helical" evidence="13">
    <location>
        <begin position="191"/>
        <end position="209"/>
    </location>
</feature>
<name>A0A421FWQ7_9STRA</name>
<dbReference type="CDD" id="cd00141">
    <property type="entry name" value="NT_POLXc"/>
    <property type="match status" value="1"/>
</dbReference>
<dbReference type="Gene3D" id="3.30.460.10">
    <property type="entry name" value="Beta Polymerase, domain 2"/>
    <property type="match status" value="1"/>
</dbReference>
<sequence length="624" mass="70485">MGFVGLGIESLYPNRYSQRNPLNKLLCFCIGLLQMRVFIETIYTVVTSLQSGQEKPQSATPDPAFNTTDATCTRVVDGHSAAVEREREDTSQRVVALRRGLLYVVFIQVIVRDIPLFVLQANATIHYRKWKFIDLFTVISTFLTLTHGAAVYVAKEDKIGMQLLAFIFLVGQFVFRLGAILLMAMTTGVAILIYGLIITLFSILWVAKLRLAHSSERFVDQLPRAIVFFSFFTLFVVDGSNSVSSTLHGLWPYHKRVEIWQNQVEKLGGRVVHVYVNASKKAKIGAGSSVVDWKTVDLIVASSELACEKVAEFLHLDKFPPDNIETCTPDWLVYLLKEKKRPPEKSKLTWSGHQEARECEEKEEKCRKEIAQHNAEQHACDNKESRGESDESSGAKSSAQQQIGLKHYQDFLTKIPRAEAQQIERIVVDEVHKVIPNAQAQACGSYRRGKSACSDVDILITDPDAEQCGILPELLERLHAIGFLTDNLTHVSKQHTGGCDTYMGVCRVSEGLPYRRIDIKVYPRRFFGFATLHFTGSDHFNRSMRLFANKNGWNLSDRALTRVMRINGLKVKQGESVICESEVDVFIALGLEYKEPTERNCFDIKFLDEDEANAKKGKFKSIDE</sequence>
<evidence type="ECO:0000259" key="14">
    <source>
        <dbReference type="PROSITE" id="PS50172"/>
    </source>
</evidence>
<dbReference type="InterPro" id="IPR043519">
    <property type="entry name" value="NT_sf"/>
</dbReference>
<dbReference type="PROSITE" id="PS00522">
    <property type="entry name" value="DNA_POLYMERASE_X"/>
    <property type="match status" value="1"/>
</dbReference>
<dbReference type="Pfam" id="PF14792">
    <property type="entry name" value="DNA_pol_B_palm"/>
    <property type="match status" value="1"/>
</dbReference>
<keyword evidence="13" id="KW-0812">Transmembrane</keyword>
<dbReference type="GO" id="GO:0003677">
    <property type="term" value="F:DNA binding"/>
    <property type="evidence" value="ECO:0007669"/>
    <property type="project" value="UniProtKB-UniRule"/>
</dbReference>
<dbReference type="InterPro" id="IPR037160">
    <property type="entry name" value="DNA_Pol_thumb_sf"/>
</dbReference>
<feature type="compositionally biased region" description="Basic and acidic residues" evidence="12">
    <location>
        <begin position="373"/>
        <end position="389"/>
    </location>
</feature>
<evidence type="ECO:0000313" key="16">
    <source>
        <dbReference type="Proteomes" id="UP000284657"/>
    </source>
</evidence>
<feature type="region of interest" description="Disordered" evidence="12">
    <location>
        <begin position="373"/>
        <end position="400"/>
    </location>
</feature>
<keyword evidence="3 11" id="KW-0808">Transferase</keyword>
<dbReference type="Gene3D" id="3.30.210.10">
    <property type="entry name" value="DNA polymerase, thumb domain"/>
    <property type="match status" value="1"/>
</dbReference>
<accession>A0A421FWQ7</accession>
<dbReference type="Pfam" id="PF14791">
    <property type="entry name" value="DNA_pol_B_thumb"/>
    <property type="match status" value="1"/>
</dbReference>
<keyword evidence="11" id="KW-0539">Nucleus</keyword>
<dbReference type="InterPro" id="IPR002054">
    <property type="entry name" value="DNA-dir_DNA_pol_X"/>
</dbReference>
<evidence type="ECO:0000256" key="10">
    <source>
        <dbReference type="ARBA" id="ARBA00049244"/>
    </source>
</evidence>
<dbReference type="InterPro" id="IPR028207">
    <property type="entry name" value="DNA_pol_B_palm_palm"/>
</dbReference>
<dbReference type="SMART" id="SM00483">
    <property type="entry name" value="POLXc"/>
    <property type="match status" value="1"/>
</dbReference>
<dbReference type="AlphaFoldDB" id="A0A421FWQ7"/>
<evidence type="ECO:0000256" key="13">
    <source>
        <dbReference type="SAM" id="Phobius"/>
    </source>
</evidence>
<dbReference type="InterPro" id="IPR001357">
    <property type="entry name" value="BRCT_dom"/>
</dbReference>
<dbReference type="PRINTS" id="PR00869">
    <property type="entry name" value="DNAPOLX"/>
</dbReference>
<evidence type="ECO:0000256" key="1">
    <source>
        <dbReference type="ARBA" id="ARBA00008323"/>
    </source>
</evidence>
<dbReference type="InterPro" id="IPR019843">
    <property type="entry name" value="DNA_pol-X_BS"/>
</dbReference>
<dbReference type="SUPFAM" id="SSF81301">
    <property type="entry name" value="Nucleotidyltransferase"/>
    <property type="match status" value="1"/>
</dbReference>
<dbReference type="PRINTS" id="PR00870">
    <property type="entry name" value="DNAPOLXBETA"/>
</dbReference>
<evidence type="ECO:0000256" key="7">
    <source>
        <dbReference type="ARBA" id="ARBA00022932"/>
    </source>
</evidence>
<evidence type="ECO:0000256" key="3">
    <source>
        <dbReference type="ARBA" id="ARBA00022679"/>
    </source>
</evidence>
<dbReference type="Proteomes" id="UP000284657">
    <property type="component" value="Unassembled WGS sequence"/>
</dbReference>
<gene>
    <name evidence="15" type="ORF">BBJ29_008162</name>
</gene>
<feature type="transmembrane region" description="Helical" evidence="13">
    <location>
        <begin position="132"/>
        <end position="154"/>
    </location>
</feature>
<comment type="subcellular location">
    <subcellularLocation>
        <location evidence="11">Nucleus</location>
    </subcellularLocation>
</comment>
<dbReference type="PANTHER" id="PTHR11276:SF28">
    <property type="entry name" value="DNA POLYMERASE LAMBDA"/>
    <property type="match status" value="1"/>
</dbReference>
<dbReference type="EC" id="2.7.7.7" evidence="11"/>
<keyword evidence="4 11" id="KW-0548">Nucleotidyltransferase</keyword>
<dbReference type="InterPro" id="IPR002008">
    <property type="entry name" value="DNA_pol_X_beta-like"/>
</dbReference>
<keyword evidence="9 11" id="KW-0234">DNA repair</keyword>
<evidence type="ECO:0000256" key="8">
    <source>
        <dbReference type="ARBA" id="ARBA00023125"/>
    </source>
</evidence>
<keyword evidence="2" id="KW-0237">DNA synthesis</keyword>
<organism evidence="15 16">
    <name type="scientific">Phytophthora kernoviae</name>
    <dbReference type="NCBI Taxonomy" id="325452"/>
    <lineage>
        <taxon>Eukaryota</taxon>
        <taxon>Sar</taxon>
        <taxon>Stramenopiles</taxon>
        <taxon>Oomycota</taxon>
        <taxon>Peronosporomycetes</taxon>
        <taxon>Peronosporales</taxon>
        <taxon>Peronosporaceae</taxon>
        <taxon>Phytophthora</taxon>
    </lineage>
</organism>
<feature type="transmembrane region" description="Helical" evidence="13">
    <location>
        <begin position="163"/>
        <end position="185"/>
    </location>
</feature>
<evidence type="ECO:0000256" key="5">
    <source>
        <dbReference type="ARBA" id="ARBA00022705"/>
    </source>
</evidence>
<keyword evidence="6 11" id="KW-0227">DNA damage</keyword>
<keyword evidence="13" id="KW-1133">Transmembrane helix</keyword>
<dbReference type="GO" id="GO:0046872">
    <property type="term" value="F:metal ion binding"/>
    <property type="evidence" value="ECO:0007669"/>
    <property type="project" value="UniProtKB-UniRule"/>
</dbReference>
<keyword evidence="13" id="KW-0472">Membrane</keyword>
<reference evidence="15 16" key="1">
    <citation type="submission" date="2018-07" db="EMBL/GenBank/DDBJ databases">
        <title>Genome sequencing of oomycete isolates from Chile give support for New Zealand origin for Phytophthora kernoviae and make available the first Nothophytophthora sp. genome.</title>
        <authorList>
            <person name="Studholme D.J."/>
            <person name="Sanfuentes E."/>
            <person name="Panda P."/>
            <person name="Hill R."/>
            <person name="Sambles C."/>
            <person name="Grant M."/>
            <person name="Williams N.M."/>
            <person name="Mcdougal R.L."/>
        </authorList>
    </citation>
    <scope>NUCLEOTIDE SEQUENCE [LARGE SCALE GENOMIC DNA]</scope>
    <source>
        <strain evidence="15">Chile7</strain>
    </source>
</reference>
<dbReference type="GO" id="GO:0003887">
    <property type="term" value="F:DNA-directed DNA polymerase activity"/>
    <property type="evidence" value="ECO:0007669"/>
    <property type="project" value="UniProtKB-UniRule"/>
</dbReference>
<dbReference type="InterPro" id="IPR022312">
    <property type="entry name" value="DNA_pol_X"/>
</dbReference>
<dbReference type="EMBL" id="MBAD02001565">
    <property type="protein sequence ID" value="RLN53549.1"/>
    <property type="molecule type" value="Genomic_DNA"/>
</dbReference>
<feature type="domain" description="BRCT" evidence="14">
    <location>
        <begin position="261"/>
        <end position="349"/>
    </location>
</feature>
<keyword evidence="5" id="KW-0235">DNA replication</keyword>